<gene>
    <name evidence="1" type="ORF">BYL167_LOCUS57289</name>
</gene>
<proteinExistence type="predicted"/>
<dbReference type="EMBL" id="CAJOBH010224620">
    <property type="protein sequence ID" value="CAF5044289.1"/>
    <property type="molecule type" value="Genomic_DNA"/>
</dbReference>
<dbReference type="Proteomes" id="UP000681967">
    <property type="component" value="Unassembled WGS sequence"/>
</dbReference>
<evidence type="ECO:0000313" key="1">
    <source>
        <dbReference type="EMBL" id="CAF5044289.1"/>
    </source>
</evidence>
<evidence type="ECO:0000313" key="2">
    <source>
        <dbReference type="Proteomes" id="UP000681967"/>
    </source>
</evidence>
<reference evidence="1" key="1">
    <citation type="submission" date="2021-02" db="EMBL/GenBank/DDBJ databases">
        <authorList>
            <person name="Nowell W R."/>
        </authorList>
    </citation>
    <scope>NUCLEOTIDE SEQUENCE</scope>
</reference>
<protein>
    <submittedName>
        <fullName evidence="1">Uncharacterized protein</fullName>
    </submittedName>
</protein>
<sequence length="119" mass="13076">MNESQISVNSFAHGHRRTCGARFSGSSHLVCFGQVVSNQQKSSAPMLTSLSDGTLNRPQSLPIRSTSLAVAKTRENSSTDEQSSYRTATITNTMQIQYTKNNQRLPIFSAPVRSTLRIV</sequence>
<name>A0A8S3ECB9_9BILA</name>
<organism evidence="1 2">
    <name type="scientific">Rotaria magnacalcarata</name>
    <dbReference type="NCBI Taxonomy" id="392030"/>
    <lineage>
        <taxon>Eukaryota</taxon>
        <taxon>Metazoa</taxon>
        <taxon>Spiralia</taxon>
        <taxon>Gnathifera</taxon>
        <taxon>Rotifera</taxon>
        <taxon>Eurotatoria</taxon>
        <taxon>Bdelloidea</taxon>
        <taxon>Philodinida</taxon>
        <taxon>Philodinidae</taxon>
        <taxon>Rotaria</taxon>
    </lineage>
</organism>
<dbReference type="AlphaFoldDB" id="A0A8S3ECB9"/>
<accession>A0A8S3ECB9</accession>
<comment type="caution">
    <text evidence="1">The sequence shown here is derived from an EMBL/GenBank/DDBJ whole genome shotgun (WGS) entry which is preliminary data.</text>
</comment>